<feature type="region of interest" description="Disordered" evidence="1">
    <location>
        <begin position="278"/>
        <end position="298"/>
    </location>
</feature>
<dbReference type="RefSeq" id="XP_004345810.1">
    <property type="nucleotide sequence ID" value="XM_004345760.1"/>
</dbReference>
<evidence type="ECO:0000313" key="2">
    <source>
        <dbReference type="EMBL" id="ELR21266.1"/>
    </source>
</evidence>
<dbReference type="KEGG" id="acan:ACA1_181550"/>
<gene>
    <name evidence="2" type="ORF">ACA1_181550</name>
</gene>
<dbReference type="Proteomes" id="UP000011083">
    <property type="component" value="Unassembled WGS sequence"/>
</dbReference>
<protein>
    <recommendedName>
        <fullName evidence="4">ATPase AAA-type core domain-containing protein</fullName>
    </recommendedName>
</protein>
<dbReference type="InterPro" id="IPR027417">
    <property type="entry name" value="P-loop_NTPase"/>
</dbReference>
<evidence type="ECO:0000313" key="3">
    <source>
        <dbReference type="Proteomes" id="UP000011083"/>
    </source>
</evidence>
<feature type="compositionally biased region" description="Low complexity" evidence="1">
    <location>
        <begin position="278"/>
        <end position="293"/>
    </location>
</feature>
<organism evidence="2 3">
    <name type="scientific">Acanthamoeba castellanii (strain ATCC 30010 / Neff)</name>
    <dbReference type="NCBI Taxonomy" id="1257118"/>
    <lineage>
        <taxon>Eukaryota</taxon>
        <taxon>Amoebozoa</taxon>
        <taxon>Discosea</taxon>
        <taxon>Longamoebia</taxon>
        <taxon>Centramoebida</taxon>
        <taxon>Acanthamoebidae</taxon>
        <taxon>Acanthamoeba</taxon>
    </lineage>
</organism>
<reference evidence="2 3" key="1">
    <citation type="journal article" date="2013" name="Genome Biol.">
        <title>Genome of Acanthamoeba castellanii highlights extensive lateral gene transfer and early evolution of tyrosine kinase signaling.</title>
        <authorList>
            <person name="Clarke M."/>
            <person name="Lohan A.J."/>
            <person name="Liu B."/>
            <person name="Lagkouvardos I."/>
            <person name="Roy S."/>
            <person name="Zafar N."/>
            <person name="Bertelli C."/>
            <person name="Schilde C."/>
            <person name="Kianianmomeni A."/>
            <person name="Burglin T.R."/>
            <person name="Frech C."/>
            <person name="Turcotte B."/>
            <person name="Kopec K.O."/>
            <person name="Synnott J.M."/>
            <person name="Choo C."/>
            <person name="Paponov I."/>
            <person name="Finkler A."/>
            <person name="Soon Heng Tan C."/>
            <person name="Hutchins A.P."/>
            <person name="Weinmeier T."/>
            <person name="Rattei T."/>
            <person name="Chu J.S."/>
            <person name="Gimenez G."/>
            <person name="Irimia M."/>
            <person name="Rigden D.J."/>
            <person name="Fitzpatrick D.A."/>
            <person name="Lorenzo-Morales J."/>
            <person name="Bateman A."/>
            <person name="Chiu C.H."/>
            <person name="Tang P."/>
            <person name="Hegemann P."/>
            <person name="Fromm H."/>
            <person name="Raoult D."/>
            <person name="Greub G."/>
            <person name="Miranda-Saavedra D."/>
            <person name="Chen N."/>
            <person name="Nash P."/>
            <person name="Ginger M.L."/>
            <person name="Horn M."/>
            <person name="Schaap P."/>
            <person name="Caler L."/>
            <person name="Loftus B."/>
        </authorList>
    </citation>
    <scope>NUCLEOTIDE SEQUENCE [LARGE SCALE GENOMIC DNA]</scope>
    <source>
        <strain evidence="2 3">Neff</strain>
    </source>
</reference>
<proteinExistence type="predicted"/>
<dbReference type="EMBL" id="KB007904">
    <property type="protein sequence ID" value="ELR21266.1"/>
    <property type="molecule type" value="Genomic_DNA"/>
</dbReference>
<dbReference type="AlphaFoldDB" id="L8HA12"/>
<keyword evidence="3" id="KW-1185">Reference proteome</keyword>
<name>L8HA12_ACACF</name>
<dbReference type="Gene3D" id="3.40.50.300">
    <property type="entry name" value="P-loop containing nucleotide triphosphate hydrolases"/>
    <property type="match status" value="1"/>
</dbReference>
<evidence type="ECO:0008006" key="4">
    <source>
        <dbReference type="Google" id="ProtNLM"/>
    </source>
</evidence>
<dbReference type="GeneID" id="14922174"/>
<sequence length="582" mass="64602">MLLWYMLQVAASFAELCCHHVILNQDSGGLEIINSKSKQYSPKKLSAGEGSIFLILCQVACAPMNALVIIDEPELHLEQAKSVHLCTVLERMRPDVFFVYLTHQLAIASRPGRKEWEMIPPDLPDLAVKLLSKPEMNVLYIEGTNHGKDNSLRDVQVYGPLFRNGFNLRSLGGCSAVIAKTKETRTQQWATKVSVSGLLDRDNHSAEYIKKMERLGIYHLGVCEIENLLWAPEVLRLVCLSVGLFAATETSPSIDRSSSSSSSSSSSASAPALELAPAASSSASASPPSSAAPGTSDPMPAAVHEFYQQLFDLLREGKKDTSKSRSPYKAIVAGIVEHWKRYLRQGTDRDCFDYFSQSLPGGAIREDENIQRQPLAKVINDKLWNLSHELETLEGDQALEKAEEALQTLEKLAAQDEGQAKAKLTEWATALVDDIIEQRDVERALEHLSHKALVEEVNRFIRKKAGLGLEFDVRKTVVRMLETSAEMRHAILLRVPVELRDHKQRGLVTSEQSSVQKLARFLGETTVALPISDDQSGLTVTLKLELPAPATAELVLQALGVWDKERKVNDERQLLFYERVAS</sequence>
<accession>L8HA12</accession>
<dbReference type="VEuPathDB" id="AmoebaDB:ACA1_181550"/>
<evidence type="ECO:0000256" key="1">
    <source>
        <dbReference type="SAM" id="MobiDB-lite"/>
    </source>
</evidence>